<evidence type="ECO:0000313" key="12">
    <source>
        <dbReference type="Proteomes" id="UP000766246"/>
    </source>
</evidence>
<dbReference type="Pfam" id="PF16738">
    <property type="entry name" value="CBM26"/>
    <property type="match status" value="3"/>
</dbReference>
<dbReference type="InterPro" id="IPR017853">
    <property type="entry name" value="GH"/>
</dbReference>
<organism evidence="11 12">
    <name type="scientific">Pseudobutyrivibrio ruminis</name>
    <dbReference type="NCBI Taxonomy" id="46206"/>
    <lineage>
        <taxon>Bacteria</taxon>
        <taxon>Bacillati</taxon>
        <taxon>Bacillota</taxon>
        <taxon>Clostridia</taxon>
        <taxon>Lachnospirales</taxon>
        <taxon>Lachnospiraceae</taxon>
        <taxon>Pseudobutyrivibrio</taxon>
    </lineage>
</organism>
<dbReference type="CDD" id="cd11315">
    <property type="entry name" value="AmyAc_bac1_AmyA"/>
    <property type="match status" value="1"/>
</dbReference>
<comment type="catalytic activity">
    <reaction evidence="1">
        <text>Endohydrolysis of (1-&gt;4)-alpha-D-glucosidic linkages in polysaccharides containing three or more (1-&gt;4)-alpha-linked D-glucose units.</text>
        <dbReference type="EC" id="3.2.1.1"/>
    </reaction>
</comment>
<dbReference type="PANTHER" id="PTHR43447">
    <property type="entry name" value="ALPHA-AMYLASE"/>
    <property type="match status" value="1"/>
</dbReference>
<feature type="transmembrane region" description="Helical" evidence="7">
    <location>
        <begin position="1279"/>
        <end position="1299"/>
    </location>
</feature>
<comment type="caution">
    <text evidence="11">The sequence shown here is derived from an EMBL/GenBank/DDBJ whole genome shotgun (WGS) entry which is preliminary data.</text>
</comment>
<dbReference type="Proteomes" id="UP000766246">
    <property type="component" value="Unassembled WGS sequence"/>
</dbReference>
<feature type="compositionally biased region" description="Low complexity" evidence="6">
    <location>
        <begin position="1128"/>
        <end position="1145"/>
    </location>
</feature>
<dbReference type="SUPFAM" id="SSF51445">
    <property type="entry name" value="(Trans)glycosidases"/>
    <property type="match status" value="1"/>
</dbReference>
<dbReference type="InterPro" id="IPR013780">
    <property type="entry name" value="Glyco_hydro_b"/>
</dbReference>
<evidence type="ECO:0000256" key="4">
    <source>
        <dbReference type="ARBA" id="ARBA00017303"/>
    </source>
</evidence>
<evidence type="ECO:0000256" key="1">
    <source>
        <dbReference type="ARBA" id="ARBA00000548"/>
    </source>
</evidence>
<evidence type="ECO:0000256" key="7">
    <source>
        <dbReference type="SAM" id="Phobius"/>
    </source>
</evidence>
<keyword evidence="7" id="KW-0812">Transmembrane</keyword>
<feature type="compositionally biased region" description="Acidic residues" evidence="6">
    <location>
        <begin position="1216"/>
        <end position="1260"/>
    </location>
</feature>
<comment type="cofactor">
    <cofactor evidence="2">
        <name>Ca(2+)</name>
        <dbReference type="ChEBI" id="CHEBI:29108"/>
    </cofactor>
</comment>
<dbReference type="Gene3D" id="2.60.40.1180">
    <property type="entry name" value="Golgi alpha-mannosidase II"/>
    <property type="match status" value="1"/>
</dbReference>
<proteinExistence type="predicted"/>
<evidence type="ECO:0000259" key="10">
    <source>
        <dbReference type="SMART" id="SM00642"/>
    </source>
</evidence>
<feature type="region of interest" description="Disordered" evidence="6">
    <location>
        <begin position="923"/>
        <end position="952"/>
    </location>
</feature>
<feature type="domain" description="Alpha-amylase C-terminal" evidence="9">
    <location>
        <begin position="436"/>
        <end position="510"/>
    </location>
</feature>
<dbReference type="EC" id="3.2.1.1" evidence="3"/>
<feature type="compositionally biased region" description="Basic and acidic residues" evidence="6">
    <location>
        <begin position="923"/>
        <end position="932"/>
    </location>
</feature>
<name>A0A927YLV5_9FIRM</name>
<evidence type="ECO:0000259" key="9">
    <source>
        <dbReference type="SMART" id="SM00632"/>
    </source>
</evidence>
<dbReference type="Gene3D" id="3.20.20.80">
    <property type="entry name" value="Glycosidases"/>
    <property type="match status" value="1"/>
</dbReference>
<feature type="region of interest" description="Disordered" evidence="6">
    <location>
        <begin position="1119"/>
        <end position="1269"/>
    </location>
</feature>
<protein>
    <recommendedName>
        <fullName evidence="4">Alpha-amylase</fullName>
        <ecNumber evidence="3">3.2.1.1</ecNumber>
    </recommendedName>
</protein>
<dbReference type="InterPro" id="IPR031965">
    <property type="entry name" value="CBM26"/>
</dbReference>
<dbReference type="GO" id="GO:0005975">
    <property type="term" value="P:carbohydrate metabolic process"/>
    <property type="evidence" value="ECO:0007669"/>
    <property type="project" value="InterPro"/>
</dbReference>
<keyword evidence="5" id="KW-0479">Metal-binding</keyword>
<dbReference type="Pfam" id="PF00128">
    <property type="entry name" value="Alpha-amylase"/>
    <property type="match status" value="1"/>
</dbReference>
<keyword evidence="7" id="KW-1133">Transmembrane helix</keyword>
<evidence type="ECO:0000256" key="2">
    <source>
        <dbReference type="ARBA" id="ARBA00001913"/>
    </source>
</evidence>
<feature type="chain" id="PRO_5038380255" description="Alpha-amylase" evidence="8">
    <location>
        <begin position="31"/>
        <end position="1304"/>
    </location>
</feature>
<feature type="signal peptide" evidence="8">
    <location>
        <begin position="1"/>
        <end position="30"/>
    </location>
</feature>
<keyword evidence="7" id="KW-0472">Membrane</keyword>
<evidence type="ECO:0000313" key="11">
    <source>
        <dbReference type="EMBL" id="MBE5918332.1"/>
    </source>
</evidence>
<dbReference type="SMART" id="SM00642">
    <property type="entry name" value="Aamy"/>
    <property type="match status" value="1"/>
</dbReference>
<evidence type="ECO:0000256" key="3">
    <source>
        <dbReference type="ARBA" id="ARBA00012595"/>
    </source>
</evidence>
<feature type="domain" description="Glycosyl hydrolase family 13 catalytic" evidence="10">
    <location>
        <begin position="54"/>
        <end position="424"/>
    </location>
</feature>
<accession>A0A927YLV5</accession>
<dbReference type="GO" id="GO:0004556">
    <property type="term" value="F:alpha-amylase activity"/>
    <property type="evidence" value="ECO:0007669"/>
    <property type="project" value="UniProtKB-EC"/>
</dbReference>
<dbReference type="EMBL" id="SVER01000002">
    <property type="protein sequence ID" value="MBE5918332.1"/>
    <property type="molecule type" value="Genomic_DNA"/>
</dbReference>
<reference evidence="11" key="1">
    <citation type="submission" date="2019-04" db="EMBL/GenBank/DDBJ databases">
        <title>Evolution of Biomass-Degrading Anaerobic Consortia Revealed by Metagenomics.</title>
        <authorList>
            <person name="Peng X."/>
        </authorList>
    </citation>
    <scope>NUCLEOTIDE SEQUENCE</scope>
    <source>
        <strain evidence="11">SIG311</strain>
    </source>
</reference>
<gene>
    <name evidence="11" type="ORF">E7272_00675</name>
</gene>
<dbReference type="InterPro" id="IPR013783">
    <property type="entry name" value="Ig-like_fold"/>
</dbReference>
<dbReference type="InterPro" id="IPR006047">
    <property type="entry name" value="GH13_cat_dom"/>
</dbReference>
<evidence type="ECO:0000256" key="5">
    <source>
        <dbReference type="ARBA" id="ARBA00022723"/>
    </source>
</evidence>
<dbReference type="InterPro" id="IPR031319">
    <property type="entry name" value="A-amylase_C"/>
</dbReference>
<dbReference type="GO" id="GO:0046872">
    <property type="term" value="F:metal ion binding"/>
    <property type="evidence" value="ECO:0007669"/>
    <property type="project" value="UniProtKB-KW"/>
</dbReference>
<feature type="compositionally biased region" description="Low complexity" evidence="6">
    <location>
        <begin position="1155"/>
        <end position="1174"/>
    </location>
</feature>
<dbReference type="Gene3D" id="2.60.40.10">
    <property type="entry name" value="Immunoglobulins"/>
    <property type="match status" value="4"/>
</dbReference>
<evidence type="ECO:0000256" key="6">
    <source>
        <dbReference type="SAM" id="MobiDB-lite"/>
    </source>
</evidence>
<keyword evidence="8" id="KW-0732">Signal</keyword>
<sequence length="1304" mass="142614">MKKMREWTKRVASVGLSLALLLGSTNLGLAAANVKDLNTVHAASAVSRESIHDGTILHAFAWNFNTIKENIPDIAAAGYTAVQTSPINECLSTEPGLTLFSDTGKWYYHYQPTDWVIGNYQLGTRDEFKAMCDEADKYGIGIIVDIDPNHTTPVFDQLGDGLLNAVGGKDNLYHINGADTSRDMNYSDRVSTTYDPMGGLPDVDTESDAFQQYFYEFLQDCIACGADGFRIDTAKHIALPDDGVPAEYAGQEDRNDFYPNMKSYIDEYASKDYADLFVYGEVLQGDTARIAAYQDMLGGTTASDYGSALRTAISSGNVATKKLESYKISDDVTNGVTYTADADKLVTWVESHDNYINDKSYNSVDDTDVILAWSIIAARKDGTPLFFSRPMGSSKDNPWGENVLGAAGSDIYKDPQVAAVNKFRTAMAGEDENLVNPAGDNSVLMIERGTKGVVIVNASDAAFNLEENTNLADGNYLDSVEGHDGLFIVADGVITGKVPAQSVVVLDKQAEGDYSTLFYFNSKEWDSVSADCNGVNYPCDNTGDGWWKVTIPEASFKITFTDGNETSNEFSITPKTGKYVTGENGKIYPSKKDAEDDLGVITKSVYFFNTKEWKTVYAYAWYEDGKQVFGGWPGLATKNEGGYWYRADVKMMTDKSFSIIFNNGNGTQTENIDMSDMSKNYIALSEDQPGGNLKVERFASKDEASEALGIYGDKTTVYFYNTRGWEKVGVYTWGAANLGEWPGKEAENIGNNWWKLTIDSAPGSDFNIIFNDFGGGAQTGNLLVDSISKVYFWGNNKYSSKAEAEKAAYDFEHSEGETIEEKDGNTLVYFYDENAWSDVYVYAWGGNYNNCIGDWPGTKMARLGGGWYAANVPNEAIDNTDLHLIFNDGNGTQLPDNVMEGRSKLYFTSGTTDGFDSKSAVEEYLGKEKPSQPEEPTEPTEPEVKPVDEEPAVADGYTRLYSKVDTSWTEDVYMYAWLKKDDGTSAGDPFGSWPGKKMMHIGNGWHAVDIENKYLTGYVDEEVEVEDPITEDVKTEPVEDKEELTEESVDTRVEETVEENTEESDAISVLTNVIDVLTSAFKPMTASAKETVKIPVEIQYIVHGNDAHKNEPAVVTTVRPSDDELGKTTEPSEPSEPAQPEKPSQPVKPSPTPSVTPSQPQAGGQQSAGQGSQPVVAPKTEVALNEAQVPIAGAVKSADANTKKSTKATKKALAEDKEEATEETTEETTETAEDQEVAAEEETTTEEQTTEEATEEEETPVEIADEKAPKAVENSTFPVVPVAAGVVVVAAAAGTGLFIKRKHF</sequence>
<dbReference type="SMART" id="SM00632">
    <property type="entry name" value="Aamy_C"/>
    <property type="match status" value="1"/>
</dbReference>
<evidence type="ECO:0000256" key="8">
    <source>
        <dbReference type="SAM" id="SignalP"/>
    </source>
</evidence>
<dbReference type="SUPFAM" id="SSF51011">
    <property type="entry name" value="Glycosyl hydrolase domain"/>
    <property type="match status" value="1"/>
</dbReference>